<name>X1M3V9_9ZZZZ</name>
<accession>X1M3V9</accession>
<proteinExistence type="predicted"/>
<dbReference type="EMBL" id="BARV01007789">
    <property type="protein sequence ID" value="GAI12761.1"/>
    <property type="molecule type" value="Genomic_DNA"/>
</dbReference>
<organism evidence="1">
    <name type="scientific">marine sediment metagenome</name>
    <dbReference type="NCBI Taxonomy" id="412755"/>
    <lineage>
        <taxon>unclassified sequences</taxon>
        <taxon>metagenomes</taxon>
        <taxon>ecological metagenomes</taxon>
    </lineage>
</organism>
<dbReference type="AlphaFoldDB" id="X1M3V9"/>
<reference evidence="1" key="1">
    <citation type="journal article" date="2014" name="Front. Microbiol.">
        <title>High frequency of phylogenetically diverse reductive dehalogenase-homologous genes in deep subseafloor sedimentary metagenomes.</title>
        <authorList>
            <person name="Kawai M."/>
            <person name="Futagami T."/>
            <person name="Toyoda A."/>
            <person name="Takaki Y."/>
            <person name="Nishi S."/>
            <person name="Hori S."/>
            <person name="Arai W."/>
            <person name="Tsubouchi T."/>
            <person name="Morono Y."/>
            <person name="Uchiyama I."/>
            <person name="Ito T."/>
            <person name="Fujiyama A."/>
            <person name="Inagaki F."/>
            <person name="Takami H."/>
        </authorList>
    </citation>
    <scope>NUCLEOTIDE SEQUENCE</scope>
    <source>
        <strain evidence="1">Expedition CK06-06</strain>
    </source>
</reference>
<sequence>MTRDYRLSTTKEAFAIVGAPEDPETWKLPHHTRAIFRALQGRLDIEKTVNWDRMPAAVAALSRGGYRGERVQADPEEIIKAARHLARHYEKADKRVPDTLGVLI</sequence>
<protein>
    <submittedName>
        <fullName evidence="1">Uncharacterized protein</fullName>
    </submittedName>
</protein>
<evidence type="ECO:0000313" key="1">
    <source>
        <dbReference type="EMBL" id="GAI12761.1"/>
    </source>
</evidence>
<comment type="caution">
    <text evidence="1">The sequence shown here is derived from an EMBL/GenBank/DDBJ whole genome shotgun (WGS) entry which is preliminary data.</text>
</comment>
<gene>
    <name evidence="1" type="ORF">S06H3_15804</name>
</gene>